<feature type="compositionally biased region" description="Basic and acidic residues" evidence="1">
    <location>
        <begin position="87"/>
        <end position="99"/>
    </location>
</feature>
<evidence type="ECO:0000313" key="2">
    <source>
        <dbReference type="EMBL" id="VEL38854.1"/>
    </source>
</evidence>
<evidence type="ECO:0000256" key="1">
    <source>
        <dbReference type="SAM" id="MobiDB-lite"/>
    </source>
</evidence>
<dbReference type="Proteomes" id="UP000784294">
    <property type="component" value="Unassembled WGS sequence"/>
</dbReference>
<feature type="region of interest" description="Disordered" evidence="1">
    <location>
        <begin position="80"/>
        <end position="99"/>
    </location>
</feature>
<protein>
    <submittedName>
        <fullName evidence="2">Uncharacterized protein</fullName>
    </submittedName>
</protein>
<organism evidence="2 3">
    <name type="scientific">Protopolystoma xenopodis</name>
    <dbReference type="NCBI Taxonomy" id="117903"/>
    <lineage>
        <taxon>Eukaryota</taxon>
        <taxon>Metazoa</taxon>
        <taxon>Spiralia</taxon>
        <taxon>Lophotrochozoa</taxon>
        <taxon>Platyhelminthes</taxon>
        <taxon>Monogenea</taxon>
        <taxon>Polyopisthocotylea</taxon>
        <taxon>Polystomatidea</taxon>
        <taxon>Polystomatidae</taxon>
        <taxon>Protopolystoma</taxon>
    </lineage>
</organism>
<feature type="region of interest" description="Disordered" evidence="1">
    <location>
        <begin position="1"/>
        <end position="22"/>
    </location>
</feature>
<accession>A0A448XKK4</accession>
<keyword evidence="3" id="KW-1185">Reference proteome</keyword>
<comment type="caution">
    <text evidence="2">The sequence shown here is derived from an EMBL/GenBank/DDBJ whole genome shotgun (WGS) entry which is preliminary data.</text>
</comment>
<gene>
    <name evidence="2" type="ORF">PXEA_LOCUS32294</name>
</gene>
<reference evidence="2" key="1">
    <citation type="submission" date="2018-11" db="EMBL/GenBank/DDBJ databases">
        <authorList>
            <consortium name="Pathogen Informatics"/>
        </authorList>
    </citation>
    <scope>NUCLEOTIDE SEQUENCE</scope>
</reference>
<evidence type="ECO:0000313" key="3">
    <source>
        <dbReference type="Proteomes" id="UP000784294"/>
    </source>
</evidence>
<dbReference type="AlphaFoldDB" id="A0A448XKK4"/>
<name>A0A448XKK4_9PLAT</name>
<sequence length="250" mass="26645">MLLDDHTALELGESPSSLPTLRDIDQPVGPASGNVAISSINLSCPIDNHLCSAPCQLSSGLGVSGLCAAVVASGRNRVAPCGNPSEPHQKHNWPADDKPEMHEENVRCEIDNISVSTPTLSPTSLLSDKPTLASPVNIKSQTAHPPDSCKSACDQASVDLPAEIDDQELLSAAILDMARLLELPENGAEALEGRVCLVAVADGTVLAREAEMQEELLYIILGQIKTLQSNFDPNTHKVHLFIYNESLIFV</sequence>
<proteinExistence type="predicted"/>
<dbReference type="EMBL" id="CAAALY010259238">
    <property type="protein sequence ID" value="VEL38854.1"/>
    <property type="molecule type" value="Genomic_DNA"/>
</dbReference>